<evidence type="ECO:0008006" key="4">
    <source>
        <dbReference type="Google" id="ProtNLM"/>
    </source>
</evidence>
<organism evidence="2 3">
    <name type="scientific">Saponaria officinalis</name>
    <name type="common">Common soapwort</name>
    <name type="synonym">Lychnis saponaria</name>
    <dbReference type="NCBI Taxonomy" id="3572"/>
    <lineage>
        <taxon>Eukaryota</taxon>
        <taxon>Viridiplantae</taxon>
        <taxon>Streptophyta</taxon>
        <taxon>Embryophyta</taxon>
        <taxon>Tracheophyta</taxon>
        <taxon>Spermatophyta</taxon>
        <taxon>Magnoliopsida</taxon>
        <taxon>eudicotyledons</taxon>
        <taxon>Gunneridae</taxon>
        <taxon>Pentapetalae</taxon>
        <taxon>Caryophyllales</taxon>
        <taxon>Caryophyllaceae</taxon>
        <taxon>Caryophylleae</taxon>
        <taxon>Saponaria</taxon>
    </lineage>
</organism>
<feature type="compositionally biased region" description="Basic and acidic residues" evidence="1">
    <location>
        <begin position="193"/>
        <end position="218"/>
    </location>
</feature>
<accession>A0AAW1I625</accession>
<dbReference type="Proteomes" id="UP001443914">
    <property type="component" value="Unassembled WGS sequence"/>
</dbReference>
<comment type="caution">
    <text evidence="2">The sequence shown here is derived from an EMBL/GenBank/DDBJ whole genome shotgun (WGS) entry which is preliminary data.</text>
</comment>
<dbReference type="EMBL" id="JBDFQZ010000010">
    <property type="protein sequence ID" value="KAK9683959.1"/>
    <property type="molecule type" value="Genomic_DNA"/>
</dbReference>
<evidence type="ECO:0000313" key="2">
    <source>
        <dbReference type="EMBL" id="KAK9683959.1"/>
    </source>
</evidence>
<proteinExistence type="predicted"/>
<dbReference type="AlphaFoldDB" id="A0AAW1I625"/>
<evidence type="ECO:0000313" key="3">
    <source>
        <dbReference type="Proteomes" id="UP001443914"/>
    </source>
</evidence>
<protein>
    <recommendedName>
        <fullName evidence="4">Reverse transcriptase</fullName>
    </recommendedName>
</protein>
<reference evidence="2" key="1">
    <citation type="submission" date="2024-03" db="EMBL/GenBank/DDBJ databases">
        <title>WGS assembly of Saponaria officinalis var. Norfolk2.</title>
        <authorList>
            <person name="Jenkins J."/>
            <person name="Shu S."/>
            <person name="Grimwood J."/>
            <person name="Barry K."/>
            <person name="Goodstein D."/>
            <person name="Schmutz J."/>
            <person name="Leebens-Mack J."/>
            <person name="Osbourn A."/>
        </authorList>
    </citation>
    <scope>NUCLEOTIDE SEQUENCE [LARGE SCALE GENOMIC DNA]</scope>
    <source>
        <strain evidence="2">JIC</strain>
    </source>
</reference>
<sequence length="252" mass="28813">MQVWPILLSLKNTQLTHTPRLFIFEPLWTLNPSFKPFVAYTWNTLRDDLTQKISRTAAGLSLWAKTSEGNLAYRKRQTLRRLEGVQKNLGVNPLNRYLRDLESSLIFELEDILSKEELFWKTRARANWLDSGDRNTTFFHQSVILRRKRNRITQLSTDVGETLSEPSTIKTHILSFFSNLFTSSKTVSVLDTPKKKISGGDEHGEGRRRGGEGGREECFSLFLSKTPNFPNSGGRKPPPITTGNHRQPSPII</sequence>
<name>A0AAW1I625_SAPOF</name>
<feature type="region of interest" description="Disordered" evidence="1">
    <location>
        <begin position="193"/>
        <end position="252"/>
    </location>
</feature>
<feature type="compositionally biased region" description="Polar residues" evidence="1">
    <location>
        <begin position="241"/>
        <end position="252"/>
    </location>
</feature>
<gene>
    <name evidence="2" type="ORF">RND81_10G177800</name>
</gene>
<evidence type="ECO:0000256" key="1">
    <source>
        <dbReference type="SAM" id="MobiDB-lite"/>
    </source>
</evidence>
<keyword evidence="3" id="KW-1185">Reference proteome</keyword>